<evidence type="ECO:0000313" key="7">
    <source>
        <dbReference type="EMBL" id="NID12281.1"/>
    </source>
</evidence>
<feature type="transmembrane region" description="Helical" evidence="6">
    <location>
        <begin position="289"/>
        <end position="309"/>
    </location>
</feature>
<feature type="transmembrane region" description="Helical" evidence="6">
    <location>
        <begin position="361"/>
        <end position="382"/>
    </location>
</feature>
<dbReference type="PANTHER" id="PTHR30250:SF11">
    <property type="entry name" value="O-ANTIGEN TRANSPORTER-RELATED"/>
    <property type="match status" value="1"/>
</dbReference>
<proteinExistence type="predicted"/>
<dbReference type="InterPro" id="IPR050833">
    <property type="entry name" value="Poly_Biosynth_Transport"/>
</dbReference>
<feature type="transmembrane region" description="Helical" evidence="6">
    <location>
        <begin position="198"/>
        <end position="224"/>
    </location>
</feature>
<name>A0ABX0QIJ0_9BACT</name>
<feature type="transmembrane region" description="Helical" evidence="6">
    <location>
        <begin position="245"/>
        <end position="269"/>
    </location>
</feature>
<feature type="transmembrane region" description="Helical" evidence="6">
    <location>
        <begin position="57"/>
        <end position="78"/>
    </location>
</feature>
<evidence type="ECO:0000256" key="5">
    <source>
        <dbReference type="ARBA" id="ARBA00023136"/>
    </source>
</evidence>
<dbReference type="PANTHER" id="PTHR30250">
    <property type="entry name" value="PST FAMILY PREDICTED COLANIC ACID TRANSPORTER"/>
    <property type="match status" value="1"/>
</dbReference>
<evidence type="ECO:0000256" key="6">
    <source>
        <dbReference type="SAM" id="Phobius"/>
    </source>
</evidence>
<reference evidence="8" key="1">
    <citation type="submission" date="2019-09" db="EMBL/GenBank/DDBJ databases">
        <authorList>
            <person name="Jung D.-H."/>
        </authorList>
    </citation>
    <scope>NUCLEOTIDE SEQUENCE [LARGE SCALE GENOMIC DNA]</scope>
    <source>
        <strain evidence="8">JA-25</strain>
    </source>
</reference>
<feature type="transmembrane region" description="Helical" evidence="6">
    <location>
        <begin position="99"/>
        <end position="122"/>
    </location>
</feature>
<sequence>MVANLRSRVTGFFVNGHERTLLVKKNIALTFLTKAGGILISLVLVPMTIDYVSPAQYGVWLTISSIIGWLNFFDVGLGNGLKNKLTQSTALGETEQARMYISTTYAALIGIAALTFFLFMAANRYVNWGKLLNVSGANAEGLESVMLMALGCFCVQFVAQLINTILTATHQSASASYITFFGQLCSVIAIYVCKQYLPGSLFTLVCIIASTPVIALAVGSFLFFRHKLQHLAPSWKLVNMTYARGLLNAGGKFFLIQIGALVLFQTNYILISQLLGPEQVTVYSVCYKLFSVVIMIFTIIVTPMWSSFADAYAKGDFEWLTGSLQKMRKVWLLFSLATLAILSASPMLFTEWIGKSVSVPWTLSICMTVYVIAYIWQMMHVYFLNGIGKIQLQLILVTVSAILNIPVCILLGKSFGLVGIVATSTILFTVMGIIFSIQCQKICTSKANKVWGK</sequence>
<feature type="transmembrane region" description="Helical" evidence="6">
    <location>
        <begin position="394"/>
        <end position="412"/>
    </location>
</feature>
<accession>A0ABX0QIJ0</accession>
<keyword evidence="4 6" id="KW-1133">Transmembrane helix</keyword>
<comment type="caution">
    <text evidence="7">The sequence shown here is derived from an EMBL/GenBank/DDBJ whole genome shotgun (WGS) entry which is preliminary data.</text>
</comment>
<dbReference type="EMBL" id="WAEL01000007">
    <property type="protein sequence ID" value="NID12281.1"/>
    <property type="molecule type" value="Genomic_DNA"/>
</dbReference>
<feature type="transmembrane region" description="Helical" evidence="6">
    <location>
        <begin position="27"/>
        <end position="45"/>
    </location>
</feature>
<organism evidence="7 8">
    <name type="scientific">Fibrivirga algicola</name>
    <dbReference type="NCBI Taxonomy" id="2950420"/>
    <lineage>
        <taxon>Bacteria</taxon>
        <taxon>Pseudomonadati</taxon>
        <taxon>Bacteroidota</taxon>
        <taxon>Cytophagia</taxon>
        <taxon>Cytophagales</taxon>
        <taxon>Spirosomataceae</taxon>
        <taxon>Fibrivirga</taxon>
    </lineage>
</organism>
<keyword evidence="3 6" id="KW-0812">Transmembrane</keyword>
<keyword evidence="8" id="KW-1185">Reference proteome</keyword>
<reference evidence="8" key="2">
    <citation type="submission" date="2023-07" db="EMBL/GenBank/DDBJ databases">
        <authorList>
            <person name="Jung D.-H."/>
        </authorList>
    </citation>
    <scope>NUCLEOTIDE SEQUENCE [LARGE SCALE GENOMIC DNA]</scope>
    <source>
        <strain evidence="8">JA-25</strain>
    </source>
</reference>
<evidence type="ECO:0000313" key="8">
    <source>
        <dbReference type="Proteomes" id="UP000606008"/>
    </source>
</evidence>
<comment type="subcellular location">
    <subcellularLocation>
        <location evidence="1">Cell membrane</location>
        <topology evidence="1">Multi-pass membrane protein</topology>
    </subcellularLocation>
</comment>
<dbReference type="InterPro" id="IPR002797">
    <property type="entry name" value="Polysacc_synth"/>
</dbReference>
<feature type="transmembrane region" description="Helical" evidence="6">
    <location>
        <begin position="142"/>
        <end position="162"/>
    </location>
</feature>
<protein>
    <submittedName>
        <fullName evidence="7">Oligosaccharide flippase family protein</fullName>
    </submittedName>
</protein>
<feature type="transmembrane region" description="Helical" evidence="6">
    <location>
        <begin position="174"/>
        <end position="192"/>
    </location>
</feature>
<gene>
    <name evidence="7" type="ORF">F7231_19060</name>
</gene>
<evidence type="ECO:0000256" key="2">
    <source>
        <dbReference type="ARBA" id="ARBA00022475"/>
    </source>
</evidence>
<keyword evidence="5 6" id="KW-0472">Membrane</keyword>
<evidence type="ECO:0000256" key="4">
    <source>
        <dbReference type="ARBA" id="ARBA00022989"/>
    </source>
</evidence>
<evidence type="ECO:0000256" key="3">
    <source>
        <dbReference type="ARBA" id="ARBA00022692"/>
    </source>
</evidence>
<dbReference type="Pfam" id="PF01943">
    <property type="entry name" value="Polysacc_synt"/>
    <property type="match status" value="1"/>
</dbReference>
<feature type="transmembrane region" description="Helical" evidence="6">
    <location>
        <begin position="418"/>
        <end position="437"/>
    </location>
</feature>
<evidence type="ECO:0000256" key="1">
    <source>
        <dbReference type="ARBA" id="ARBA00004651"/>
    </source>
</evidence>
<dbReference type="RefSeq" id="WP_166693124.1">
    <property type="nucleotide sequence ID" value="NZ_WAEL01000007.1"/>
</dbReference>
<dbReference type="Proteomes" id="UP000606008">
    <property type="component" value="Unassembled WGS sequence"/>
</dbReference>
<feature type="transmembrane region" description="Helical" evidence="6">
    <location>
        <begin position="330"/>
        <end position="349"/>
    </location>
</feature>
<keyword evidence="2" id="KW-1003">Cell membrane</keyword>